<feature type="region of interest" description="Disordered" evidence="1">
    <location>
        <begin position="78"/>
        <end position="97"/>
    </location>
</feature>
<evidence type="ECO:0000313" key="2">
    <source>
        <dbReference type="EMBL" id="PVH35989.1"/>
    </source>
</evidence>
<name>A0A2T8IE92_9POAL</name>
<accession>A0A2T8IE92</accession>
<organism evidence="2">
    <name type="scientific">Panicum hallii</name>
    <dbReference type="NCBI Taxonomy" id="206008"/>
    <lineage>
        <taxon>Eukaryota</taxon>
        <taxon>Viridiplantae</taxon>
        <taxon>Streptophyta</taxon>
        <taxon>Embryophyta</taxon>
        <taxon>Tracheophyta</taxon>
        <taxon>Spermatophyta</taxon>
        <taxon>Magnoliopsida</taxon>
        <taxon>Liliopsida</taxon>
        <taxon>Poales</taxon>
        <taxon>Poaceae</taxon>
        <taxon>PACMAD clade</taxon>
        <taxon>Panicoideae</taxon>
        <taxon>Panicodae</taxon>
        <taxon>Paniceae</taxon>
        <taxon>Panicinae</taxon>
        <taxon>Panicum</taxon>
        <taxon>Panicum sect. Panicum</taxon>
    </lineage>
</organism>
<dbReference type="EMBL" id="CM008052">
    <property type="protein sequence ID" value="PVH35989.1"/>
    <property type="molecule type" value="Genomic_DNA"/>
</dbReference>
<reference evidence="2" key="1">
    <citation type="submission" date="2018-04" db="EMBL/GenBank/DDBJ databases">
        <title>WGS assembly of Panicum hallii.</title>
        <authorList>
            <person name="Lovell J."/>
            <person name="Jenkins J."/>
            <person name="Lowry D."/>
            <person name="Mamidi S."/>
            <person name="Sreedasyam A."/>
            <person name="Weng X."/>
            <person name="Barry K."/>
            <person name="Bonette J."/>
            <person name="Campitelli B."/>
            <person name="Daum C."/>
            <person name="Gordon S."/>
            <person name="Gould B."/>
            <person name="Lipzen A."/>
            <person name="Macqueen A."/>
            <person name="Palacio-Mejia J."/>
            <person name="Plott C."/>
            <person name="Shakirov E."/>
            <person name="Shu S."/>
            <person name="Yoshinaga Y."/>
            <person name="Zane M."/>
            <person name="Rokhsar D."/>
            <person name="Grimwood J."/>
            <person name="Schmutz J."/>
            <person name="Juenger T."/>
        </authorList>
    </citation>
    <scope>NUCLEOTIDE SEQUENCE [LARGE SCALE GENOMIC DNA]</scope>
    <source>
        <strain evidence="2">FIL2</strain>
    </source>
</reference>
<evidence type="ECO:0000256" key="1">
    <source>
        <dbReference type="SAM" id="MobiDB-lite"/>
    </source>
</evidence>
<gene>
    <name evidence="2" type="ORF">PAHAL_7G328900</name>
</gene>
<protein>
    <submittedName>
        <fullName evidence="2">Uncharacterized protein</fullName>
    </submittedName>
</protein>
<sequence length="227" mass="23478">MAAADDVAAVAPDSVDDLDFSIDDFYVRDLDLDFDFGDQLAADEFCDAYSAFVANADAKGVGGAASGGWLAGLCVGGDEGSGREGTPESGVTDDGALAGDEAMSAYVAELERFMMEDDGDAEEEALCPAAGDFFGDPLVASDTNGIVVTTAAAAGALRNGEEGNGDGDVLAAREEDEPTSRKRARHKIKGTTMAPWRGELEVTRRHLARIQAPAAWPSAAAALLCCM</sequence>
<dbReference type="AlphaFoldDB" id="A0A2T8IE92"/>
<dbReference type="Gramene" id="PVH35989">
    <property type="protein sequence ID" value="PVH35989"/>
    <property type="gene ID" value="PAHAL_7G328900"/>
</dbReference>
<dbReference type="Proteomes" id="UP000243499">
    <property type="component" value="Chromosome 7"/>
</dbReference>
<proteinExistence type="predicted"/>
<feature type="region of interest" description="Disordered" evidence="1">
    <location>
        <begin position="159"/>
        <end position="187"/>
    </location>
</feature>